<gene>
    <name evidence="1" type="ORF">FNW21_12755</name>
</gene>
<comment type="caution">
    <text evidence="1">The sequence shown here is derived from an EMBL/GenBank/DDBJ whole genome shotgun (WGS) entry which is preliminary data.</text>
</comment>
<dbReference type="PANTHER" id="PTHR12526:SF630">
    <property type="entry name" value="GLYCOSYLTRANSFERASE"/>
    <property type="match status" value="1"/>
</dbReference>
<accession>A0A553DWB1</accession>
<dbReference type="RefSeq" id="WP_144257139.1">
    <property type="nucleotide sequence ID" value="NZ_VJZT01000014.1"/>
</dbReference>
<dbReference type="Gene3D" id="3.40.50.2000">
    <property type="entry name" value="Glycogen Phosphorylase B"/>
    <property type="match status" value="2"/>
</dbReference>
<dbReference type="AlphaFoldDB" id="A0A553DWB1"/>
<reference evidence="1 2" key="1">
    <citation type="submission" date="2019-07" db="EMBL/GenBank/DDBJ databases">
        <title>Novel species of Flavobacterium.</title>
        <authorList>
            <person name="Liu Q."/>
            <person name="Xin Y.-H."/>
        </authorList>
    </citation>
    <scope>NUCLEOTIDE SEQUENCE [LARGE SCALE GENOMIC DNA]</scope>
    <source>
        <strain evidence="1 2">LB1R34</strain>
    </source>
</reference>
<evidence type="ECO:0000313" key="2">
    <source>
        <dbReference type="Proteomes" id="UP000316371"/>
    </source>
</evidence>
<dbReference type="PANTHER" id="PTHR12526">
    <property type="entry name" value="GLYCOSYLTRANSFERASE"/>
    <property type="match status" value="1"/>
</dbReference>
<organism evidence="1 2">
    <name type="scientific">Flavobacterium restrictum</name>
    <dbReference type="NCBI Taxonomy" id="2594428"/>
    <lineage>
        <taxon>Bacteria</taxon>
        <taxon>Pseudomonadati</taxon>
        <taxon>Bacteroidota</taxon>
        <taxon>Flavobacteriia</taxon>
        <taxon>Flavobacteriales</taxon>
        <taxon>Flavobacteriaceae</taxon>
        <taxon>Flavobacterium</taxon>
    </lineage>
</organism>
<evidence type="ECO:0000313" key="1">
    <source>
        <dbReference type="EMBL" id="TRX37057.1"/>
    </source>
</evidence>
<sequence length="350" mass="39841">MRVLYLTKYSPNGASSRLRSYQYFPFLEAKGFSITVHPFFDENYLIDLYAGKKTAKVKLLKCYLNRFFTLFSVYKYDKIVIEKELFPYFFSWFERILALFKVNYIVDYDDAIFHNYDLSASKLIRFLFKNKIDTVMKYSGCVLAGNGYLYERAKEAGAKKIVILPTVIDVDAYKVTQKTADAKVIIGWIGSPSTFKYVKNYKMVFSELLQNNAVELHIVGATEDLGLGAKVKYLTWTAATEVGLISNFDIGIMPLENTPWELGKCAYKLIQYMGCGLPVVASAVGMNKEVVDATTGFLVRSESEWLDKLNKLINDSILREQLGKNGRKKVESLYSLQKSSTILLSVLSNE</sequence>
<dbReference type="OrthoDB" id="9815351at2"/>
<dbReference type="Pfam" id="PF13692">
    <property type="entry name" value="Glyco_trans_1_4"/>
    <property type="match status" value="1"/>
</dbReference>
<dbReference type="CDD" id="cd03801">
    <property type="entry name" value="GT4_PimA-like"/>
    <property type="match status" value="1"/>
</dbReference>
<keyword evidence="2" id="KW-1185">Reference proteome</keyword>
<dbReference type="Proteomes" id="UP000316371">
    <property type="component" value="Unassembled WGS sequence"/>
</dbReference>
<name>A0A553DWB1_9FLAO</name>
<proteinExistence type="predicted"/>
<keyword evidence="1" id="KW-0808">Transferase</keyword>
<dbReference type="EMBL" id="VJZT01000014">
    <property type="protein sequence ID" value="TRX37057.1"/>
    <property type="molecule type" value="Genomic_DNA"/>
</dbReference>
<protein>
    <submittedName>
        <fullName evidence="1">Glycosyltransferase family 4 protein</fullName>
    </submittedName>
</protein>
<dbReference type="GO" id="GO:0016740">
    <property type="term" value="F:transferase activity"/>
    <property type="evidence" value="ECO:0007669"/>
    <property type="project" value="UniProtKB-KW"/>
</dbReference>
<dbReference type="SUPFAM" id="SSF53756">
    <property type="entry name" value="UDP-Glycosyltransferase/glycogen phosphorylase"/>
    <property type="match status" value="1"/>
</dbReference>